<dbReference type="KEGG" id="pseo:OM33_18565"/>
<evidence type="ECO:0000313" key="3">
    <source>
        <dbReference type="Proteomes" id="UP000030341"/>
    </source>
</evidence>
<accession>A0A0A7EKK6</accession>
<name>A0A0A7EKK6_9GAMM</name>
<evidence type="ECO:0000313" key="2">
    <source>
        <dbReference type="EMBL" id="AIY67078.1"/>
    </source>
</evidence>
<protein>
    <submittedName>
        <fullName evidence="2">Uncharacterized protein</fullName>
    </submittedName>
</protein>
<reference evidence="2 3" key="1">
    <citation type="submission" date="2014-11" db="EMBL/GenBank/DDBJ databases">
        <title>Complete Genome Sequence of Pseudoalteromonas sp. Strain OCN003 Isolated from Kaneohe Bay, Oahu, Hawaii.</title>
        <authorList>
            <person name="Beurmann S."/>
            <person name="Videau P."/>
            <person name="Ushijima B."/>
            <person name="Smith A.M."/>
            <person name="Aeby G.S."/>
            <person name="Callahan S.M."/>
            <person name="Belcaid M."/>
        </authorList>
    </citation>
    <scope>NUCLEOTIDE SEQUENCE [LARGE SCALE GENOMIC DNA]</scope>
    <source>
        <strain evidence="2 3">OCN003</strain>
    </source>
</reference>
<evidence type="ECO:0000256" key="1">
    <source>
        <dbReference type="SAM" id="Phobius"/>
    </source>
</evidence>
<dbReference type="HOGENOM" id="CLU_1585125_0_0_6"/>
<dbReference type="OrthoDB" id="6302076at2"/>
<dbReference type="EMBL" id="CP009889">
    <property type="protein sequence ID" value="AIY67078.1"/>
    <property type="molecule type" value="Genomic_DNA"/>
</dbReference>
<sequence length="168" mass="19539">MEAFLTKYGSWFFITFMVLGVIPILQYDTILNEPFFFAFDYLTIPVLIVSYFLYFTTFPKYRKQAGDIKGCLWVFMLCCLFILMSQGYVMYVNATFGTQLDTKLEGKIVELDTYTSNKGGTSYYVYIDNTATGEILKLDVSKRHFDKLKVGNNYSEIWKTGSLDILYR</sequence>
<organism evidence="2 3">
    <name type="scientific">Pseudoalteromonas piratica</name>
    <dbReference type="NCBI Taxonomy" id="1348114"/>
    <lineage>
        <taxon>Bacteria</taxon>
        <taxon>Pseudomonadati</taxon>
        <taxon>Pseudomonadota</taxon>
        <taxon>Gammaproteobacteria</taxon>
        <taxon>Alteromonadales</taxon>
        <taxon>Pseudoalteromonadaceae</taxon>
        <taxon>Pseudoalteromonas</taxon>
    </lineage>
</organism>
<dbReference type="AlphaFoldDB" id="A0A0A7EKK6"/>
<keyword evidence="1" id="KW-1133">Transmembrane helix</keyword>
<feature type="transmembrane region" description="Helical" evidence="1">
    <location>
        <begin position="12"/>
        <end position="30"/>
    </location>
</feature>
<feature type="transmembrane region" description="Helical" evidence="1">
    <location>
        <begin position="70"/>
        <end position="91"/>
    </location>
</feature>
<keyword evidence="3" id="KW-1185">Reference proteome</keyword>
<proteinExistence type="predicted"/>
<keyword evidence="1" id="KW-0812">Transmembrane</keyword>
<dbReference type="Proteomes" id="UP000030341">
    <property type="component" value="Chromosome 2"/>
</dbReference>
<gene>
    <name evidence="2" type="ORF">OM33_18565</name>
</gene>
<keyword evidence="1" id="KW-0472">Membrane</keyword>
<dbReference type="RefSeq" id="WP_040135840.1">
    <property type="nucleotide sequence ID" value="NZ_CP009889.1"/>
</dbReference>
<feature type="transmembrane region" description="Helical" evidence="1">
    <location>
        <begin position="36"/>
        <end position="58"/>
    </location>
</feature>